<evidence type="ECO:0000313" key="1">
    <source>
        <dbReference type="EMBL" id="MBC5732764.1"/>
    </source>
</evidence>
<gene>
    <name evidence="1" type="ORF">H8S57_03345</name>
</gene>
<proteinExistence type="predicted"/>
<keyword evidence="2" id="KW-1185">Reference proteome</keyword>
<comment type="caution">
    <text evidence="1">The sequence shown here is derived from an EMBL/GenBank/DDBJ whole genome shotgun (WGS) entry which is preliminary data.</text>
</comment>
<dbReference type="EMBL" id="JACOPP010000003">
    <property type="protein sequence ID" value="MBC5732764.1"/>
    <property type="molecule type" value="Genomic_DNA"/>
</dbReference>
<organism evidence="1 2">
    <name type="scientific">Lawsonibacter hominis</name>
    <dbReference type="NCBI Taxonomy" id="2763053"/>
    <lineage>
        <taxon>Bacteria</taxon>
        <taxon>Bacillati</taxon>
        <taxon>Bacillota</taxon>
        <taxon>Clostridia</taxon>
        <taxon>Eubacteriales</taxon>
        <taxon>Oscillospiraceae</taxon>
        <taxon>Lawsonibacter</taxon>
    </lineage>
</organism>
<name>A0A8J6JDM5_9FIRM</name>
<reference evidence="1" key="1">
    <citation type="submission" date="2020-08" db="EMBL/GenBank/DDBJ databases">
        <title>Genome public.</title>
        <authorList>
            <person name="Liu C."/>
            <person name="Sun Q."/>
        </authorList>
    </citation>
    <scope>NUCLEOTIDE SEQUENCE</scope>
    <source>
        <strain evidence="1">NSJ-51</strain>
    </source>
</reference>
<dbReference type="RefSeq" id="WP_131970287.1">
    <property type="nucleotide sequence ID" value="NZ_JACOPP010000003.1"/>
</dbReference>
<evidence type="ECO:0000313" key="2">
    <source>
        <dbReference type="Proteomes" id="UP000661435"/>
    </source>
</evidence>
<sequence>MPKFLKNNTIVLLDGGVESYLMALYGMAMPTLRNLRKPETKQAPIVGLYGAAAELLVKACLVQAKGVEAMYKDGNIASGVYRFGSEVIEDMRRYIKNEDSCISYIWGNPDDHAEQRTKILHCLGKFKLHQELRANGLHAGLGCSRDIAIAVASDIFDFIQLLSQSKKLKPYLKNLPAPEAAIRDREVIIEDLTRRFRSAKDNAAKVNLLRGMYIVLPYIPEIKPDWVDSFDRIAVSPPTEGDLSYLAKTLTDAHSIYLLKNRGGKDGVPVRIEPHNPEALPIAIQNIKRTLSTTPDKFNNDILTANTRLDENRLDLPIDEFLVDLYALGLDSAGVLTAENRKLTAQQAWPFVAAAYSTNGTPRPCWFIISQCDEIDQLIAYMQRAAICGNGFLKRRIPELIASLQAYKNHTTVCFTTAKDTAFKDLPVSKTKIENMSGEQKKPFTPVFLRKYLPSDCVSAMIQDFVTGAKNAGNTLSALLELETLSENDRKIALTLLPLCFDGNNKNGLISVLRTKHLKNYISTARKMMFVADFIEYGPDF</sequence>
<dbReference type="Proteomes" id="UP000661435">
    <property type="component" value="Unassembled WGS sequence"/>
</dbReference>
<dbReference type="AlphaFoldDB" id="A0A8J6JDM5"/>
<accession>A0A8J6JDM5</accession>
<protein>
    <submittedName>
        <fullName evidence="1">Uncharacterized protein</fullName>
    </submittedName>
</protein>